<keyword evidence="19" id="KW-0843">Virulence</keyword>
<dbReference type="GO" id="GO:0005886">
    <property type="term" value="C:plasma membrane"/>
    <property type="evidence" value="ECO:0007669"/>
    <property type="project" value="UniProtKB-SubCell"/>
</dbReference>
<keyword evidence="8" id="KW-0808">Transferase</keyword>
<evidence type="ECO:0000313" key="27">
    <source>
        <dbReference type="Proteomes" id="UP000295444"/>
    </source>
</evidence>
<evidence type="ECO:0000256" key="19">
    <source>
        <dbReference type="ARBA" id="ARBA00023026"/>
    </source>
</evidence>
<proteinExistence type="predicted"/>
<evidence type="ECO:0000256" key="21">
    <source>
        <dbReference type="ARBA" id="ARBA00040454"/>
    </source>
</evidence>
<evidence type="ECO:0000256" key="8">
    <source>
        <dbReference type="ARBA" id="ARBA00022679"/>
    </source>
</evidence>
<keyword evidence="9 23" id="KW-0812">Transmembrane</keyword>
<dbReference type="PANTHER" id="PTHR44936">
    <property type="entry name" value="SENSOR PROTEIN CREC"/>
    <property type="match status" value="1"/>
</dbReference>
<evidence type="ECO:0000256" key="7">
    <source>
        <dbReference type="ARBA" id="ARBA00022553"/>
    </source>
</evidence>
<dbReference type="SUPFAM" id="SSF55874">
    <property type="entry name" value="ATPase domain of HSP90 chaperone/DNA topoisomerase II/histidine kinase"/>
    <property type="match status" value="1"/>
</dbReference>
<dbReference type="InterPro" id="IPR036890">
    <property type="entry name" value="HATPase_C_sf"/>
</dbReference>
<evidence type="ECO:0000256" key="20">
    <source>
        <dbReference type="ARBA" id="ARBA00023211"/>
    </source>
</evidence>
<evidence type="ECO:0000256" key="10">
    <source>
        <dbReference type="ARBA" id="ARBA00022741"/>
    </source>
</evidence>
<dbReference type="GO" id="GO:0005524">
    <property type="term" value="F:ATP binding"/>
    <property type="evidence" value="ECO:0007669"/>
    <property type="project" value="UniProtKB-KW"/>
</dbReference>
<dbReference type="InterPro" id="IPR036097">
    <property type="entry name" value="HisK_dim/P_sf"/>
</dbReference>
<comment type="caution">
    <text evidence="26">The sequence shown here is derived from an EMBL/GenBank/DDBJ whole genome shotgun (WGS) entry which is preliminary data.</text>
</comment>
<dbReference type="EC" id="2.7.13.3" evidence="5"/>
<evidence type="ECO:0000259" key="25">
    <source>
        <dbReference type="PROSITE" id="PS50885"/>
    </source>
</evidence>
<comment type="subcellular location">
    <subcellularLocation>
        <location evidence="4">Cell membrane</location>
        <topology evidence="4">Multi-pass membrane protein</topology>
    </subcellularLocation>
</comment>
<evidence type="ECO:0000256" key="4">
    <source>
        <dbReference type="ARBA" id="ARBA00004651"/>
    </source>
</evidence>
<keyword evidence="12" id="KW-0378">Hydrolase</keyword>
<dbReference type="GO" id="GO:0000155">
    <property type="term" value="F:phosphorelay sensor kinase activity"/>
    <property type="evidence" value="ECO:0007669"/>
    <property type="project" value="InterPro"/>
</dbReference>
<keyword evidence="11 26" id="KW-0418">Kinase</keyword>
<dbReference type="InterPro" id="IPR003594">
    <property type="entry name" value="HATPase_dom"/>
</dbReference>
<dbReference type="PROSITE" id="PS50109">
    <property type="entry name" value="HIS_KIN"/>
    <property type="match status" value="1"/>
</dbReference>
<keyword evidence="10" id="KW-0547">Nucleotide-binding</keyword>
<comment type="catalytic activity">
    <reaction evidence="1">
        <text>ATP + protein L-histidine = ADP + protein N-phospho-L-histidine.</text>
        <dbReference type="EC" id="2.7.13.3"/>
    </reaction>
</comment>
<dbReference type="Proteomes" id="UP000295444">
    <property type="component" value="Unassembled WGS sequence"/>
</dbReference>
<reference evidence="26 27" key="1">
    <citation type="submission" date="2019-03" db="EMBL/GenBank/DDBJ databases">
        <title>Genomic Encyclopedia of Type Strains, Phase IV (KMG-IV): sequencing the most valuable type-strain genomes for metagenomic binning, comparative biology and taxonomic classification.</title>
        <authorList>
            <person name="Goeker M."/>
        </authorList>
    </citation>
    <scope>NUCLEOTIDE SEQUENCE [LARGE SCALE GENOMIC DNA]</scope>
    <source>
        <strain evidence="26 27">DSM 45361</strain>
    </source>
</reference>
<evidence type="ECO:0000256" key="14">
    <source>
        <dbReference type="ARBA" id="ARBA00022842"/>
    </source>
</evidence>
<dbReference type="InterPro" id="IPR005467">
    <property type="entry name" value="His_kinase_dom"/>
</dbReference>
<organism evidence="26 27">
    <name type="scientific">Labedaea rhizosphaerae</name>
    <dbReference type="NCBI Taxonomy" id="598644"/>
    <lineage>
        <taxon>Bacteria</taxon>
        <taxon>Bacillati</taxon>
        <taxon>Actinomycetota</taxon>
        <taxon>Actinomycetes</taxon>
        <taxon>Pseudonocardiales</taxon>
        <taxon>Pseudonocardiaceae</taxon>
        <taxon>Labedaea</taxon>
    </lineage>
</organism>
<evidence type="ECO:0000256" key="23">
    <source>
        <dbReference type="SAM" id="Phobius"/>
    </source>
</evidence>
<keyword evidence="17" id="KW-0902">Two-component regulatory system</keyword>
<dbReference type="GO" id="GO:0004721">
    <property type="term" value="F:phosphoprotein phosphatase activity"/>
    <property type="evidence" value="ECO:0007669"/>
    <property type="project" value="UniProtKB-KW"/>
</dbReference>
<keyword evidence="18" id="KW-0346">Stress response</keyword>
<keyword evidence="15" id="KW-0904">Protein phosphatase</keyword>
<evidence type="ECO:0000256" key="18">
    <source>
        <dbReference type="ARBA" id="ARBA00023016"/>
    </source>
</evidence>
<evidence type="ECO:0000256" key="9">
    <source>
        <dbReference type="ARBA" id="ARBA00022692"/>
    </source>
</evidence>
<gene>
    <name evidence="26" type="ORF">EV186_110143</name>
</gene>
<evidence type="ECO:0000256" key="2">
    <source>
        <dbReference type="ARBA" id="ARBA00001936"/>
    </source>
</evidence>
<sequence>MRRMTVRLAVLTCSAVASLVLVAVAVVLWRAAEDRTMALASAQTTAVAEAVRLGADTDQLLDSVARTDLGARGLLGVRGPDGWTVGTVHAAATPTAPASAPGETVVDAPGGTAVVRTVPTEGGLVTVEAFLPDGTVWSAVRSDYVLLGLVGVTAVALAALAAAIAVRPTLGKLAALQRAVASLGHGELGDIDSAVRITGPPELARIGAGLNRVSRRVRDLVTRERAMVADLSHRMRTPLTALRLDADSIGPGPLADRIREAVATLDADLADVIRSAEKQPDRVSAACDAVQVVRTRMRFWTALADHQGRPCRLDCEVAEAHVGVDAADVAAVVDALVTNVFQHTSPTTPLEVTVVKHAGWVNLVVEDGGVGIGDTSTALRRGVSGRGSTGLGLAIARETAASCGGSIRIDRGRLGGARIHLRLSELGVQHSPSDPRACRILPRYRERDRLTDH</sequence>
<evidence type="ECO:0000256" key="6">
    <source>
        <dbReference type="ARBA" id="ARBA00022475"/>
    </source>
</evidence>
<evidence type="ECO:0000256" key="22">
    <source>
        <dbReference type="ARBA" id="ARBA00041776"/>
    </source>
</evidence>
<keyword evidence="14" id="KW-0460">Magnesium</keyword>
<dbReference type="EMBL" id="SNXZ01000010">
    <property type="protein sequence ID" value="TDP90602.1"/>
    <property type="molecule type" value="Genomic_DNA"/>
</dbReference>
<comment type="cofactor">
    <cofactor evidence="3">
        <name>Mg(2+)</name>
        <dbReference type="ChEBI" id="CHEBI:18420"/>
    </cofactor>
</comment>
<feature type="domain" description="Histidine kinase" evidence="24">
    <location>
        <begin position="230"/>
        <end position="427"/>
    </location>
</feature>
<dbReference type="SMART" id="SM00387">
    <property type="entry name" value="HATPase_c"/>
    <property type="match status" value="1"/>
</dbReference>
<dbReference type="PRINTS" id="PR00344">
    <property type="entry name" value="BCTRLSENSOR"/>
</dbReference>
<keyword evidence="20" id="KW-0464">Manganese</keyword>
<evidence type="ECO:0000256" key="1">
    <source>
        <dbReference type="ARBA" id="ARBA00000085"/>
    </source>
</evidence>
<evidence type="ECO:0000256" key="16">
    <source>
        <dbReference type="ARBA" id="ARBA00022989"/>
    </source>
</evidence>
<feature type="transmembrane region" description="Helical" evidence="23">
    <location>
        <begin position="144"/>
        <end position="166"/>
    </location>
</feature>
<dbReference type="InterPro" id="IPR003660">
    <property type="entry name" value="HAMP_dom"/>
</dbReference>
<keyword evidence="7" id="KW-0597">Phosphoprotein</keyword>
<dbReference type="Gene3D" id="3.30.565.10">
    <property type="entry name" value="Histidine kinase-like ATPase, C-terminal domain"/>
    <property type="match status" value="1"/>
</dbReference>
<dbReference type="InterPro" id="IPR004358">
    <property type="entry name" value="Sig_transdc_His_kin-like_C"/>
</dbReference>
<dbReference type="PANTHER" id="PTHR44936:SF9">
    <property type="entry name" value="SENSOR PROTEIN CREC"/>
    <property type="match status" value="1"/>
</dbReference>
<protein>
    <recommendedName>
        <fullName evidence="21">Signal transduction histidine-protein kinase/phosphatase MprB</fullName>
        <ecNumber evidence="5">2.7.13.3</ecNumber>
    </recommendedName>
    <alternativeName>
        <fullName evidence="22">Mycobacterial persistence regulator B</fullName>
    </alternativeName>
</protein>
<dbReference type="InterPro" id="IPR050980">
    <property type="entry name" value="2C_sensor_his_kinase"/>
</dbReference>
<evidence type="ECO:0000256" key="5">
    <source>
        <dbReference type="ARBA" id="ARBA00012438"/>
    </source>
</evidence>
<dbReference type="Gene3D" id="1.10.287.130">
    <property type="match status" value="1"/>
</dbReference>
<evidence type="ECO:0000256" key="13">
    <source>
        <dbReference type="ARBA" id="ARBA00022840"/>
    </source>
</evidence>
<evidence type="ECO:0000256" key="12">
    <source>
        <dbReference type="ARBA" id="ARBA00022801"/>
    </source>
</evidence>
<dbReference type="PROSITE" id="PS50885">
    <property type="entry name" value="HAMP"/>
    <property type="match status" value="1"/>
</dbReference>
<evidence type="ECO:0000313" key="26">
    <source>
        <dbReference type="EMBL" id="TDP90602.1"/>
    </source>
</evidence>
<dbReference type="CDD" id="cd00082">
    <property type="entry name" value="HisKA"/>
    <property type="match status" value="1"/>
</dbReference>
<dbReference type="SMART" id="SM00304">
    <property type="entry name" value="HAMP"/>
    <property type="match status" value="1"/>
</dbReference>
<evidence type="ECO:0000259" key="24">
    <source>
        <dbReference type="PROSITE" id="PS50109"/>
    </source>
</evidence>
<keyword evidence="13" id="KW-0067">ATP-binding</keyword>
<evidence type="ECO:0000256" key="15">
    <source>
        <dbReference type="ARBA" id="ARBA00022912"/>
    </source>
</evidence>
<accession>A0A4R6RUJ9</accession>
<name>A0A4R6RUJ9_LABRH</name>
<feature type="domain" description="HAMP" evidence="25">
    <location>
        <begin position="167"/>
        <end position="222"/>
    </location>
</feature>
<dbReference type="AlphaFoldDB" id="A0A4R6RUJ9"/>
<dbReference type="SUPFAM" id="SSF47384">
    <property type="entry name" value="Homodimeric domain of signal transducing histidine kinase"/>
    <property type="match status" value="1"/>
</dbReference>
<evidence type="ECO:0000256" key="3">
    <source>
        <dbReference type="ARBA" id="ARBA00001946"/>
    </source>
</evidence>
<evidence type="ECO:0000256" key="11">
    <source>
        <dbReference type="ARBA" id="ARBA00022777"/>
    </source>
</evidence>
<dbReference type="Pfam" id="PF02518">
    <property type="entry name" value="HATPase_c"/>
    <property type="match status" value="1"/>
</dbReference>
<keyword evidence="23" id="KW-0472">Membrane</keyword>
<keyword evidence="27" id="KW-1185">Reference proteome</keyword>
<dbReference type="InterPro" id="IPR003661">
    <property type="entry name" value="HisK_dim/P_dom"/>
</dbReference>
<comment type="cofactor">
    <cofactor evidence="2">
        <name>Mn(2+)</name>
        <dbReference type="ChEBI" id="CHEBI:29035"/>
    </cofactor>
</comment>
<evidence type="ECO:0000256" key="17">
    <source>
        <dbReference type="ARBA" id="ARBA00023012"/>
    </source>
</evidence>
<keyword evidence="16 23" id="KW-1133">Transmembrane helix</keyword>
<keyword evidence="6" id="KW-1003">Cell membrane</keyword>